<comment type="caution">
    <text evidence="1">The sequence shown here is derived from an EMBL/GenBank/DDBJ whole genome shotgun (WGS) entry which is preliminary data.</text>
</comment>
<dbReference type="Proteomes" id="UP000003438">
    <property type="component" value="Unassembled WGS sequence"/>
</dbReference>
<organism evidence="1 2">
    <name type="scientific">Subdoligranulum variabile DSM 15176</name>
    <dbReference type="NCBI Taxonomy" id="411471"/>
    <lineage>
        <taxon>Bacteria</taxon>
        <taxon>Bacillati</taxon>
        <taxon>Bacillota</taxon>
        <taxon>Clostridia</taxon>
        <taxon>Eubacteriales</taxon>
        <taxon>Oscillospiraceae</taxon>
        <taxon>Subdoligranulum</taxon>
    </lineage>
</organism>
<dbReference type="HOGENOM" id="CLU_1748709_0_0_9"/>
<accession>D1PNC6</accession>
<evidence type="ECO:0000313" key="1">
    <source>
        <dbReference type="EMBL" id="EFB76061.1"/>
    </source>
</evidence>
<keyword evidence="2" id="KW-1185">Reference proteome</keyword>
<protein>
    <submittedName>
        <fullName evidence="1">Uncharacterized protein</fullName>
    </submittedName>
</protein>
<sequence>MTLPPIKKKFWAGGDRWVEFKFPLPNYVEIFGKEADMAAKTKTYQDLMEEAKKYGVDNNALFIQAAEQYSMQFAVIQQIKRTLQRDSNLITSKEYVKGRENICAHPLIRELPKHVDSANKTLGVMLEILTKLGKPPAPEGKLAELMKDA</sequence>
<proteinExistence type="predicted"/>
<reference evidence="1" key="1">
    <citation type="submission" date="2009-12" db="EMBL/GenBank/DDBJ databases">
        <authorList>
            <person name="Weinstock G."/>
            <person name="Sodergren E."/>
            <person name="Clifton S."/>
            <person name="Fulton L."/>
            <person name="Fulton B."/>
            <person name="Courtney L."/>
            <person name="Fronick C."/>
            <person name="Harrison M."/>
            <person name="Strong C."/>
            <person name="Farmer C."/>
            <person name="Delahaunty K."/>
            <person name="Markovic C."/>
            <person name="Hall O."/>
            <person name="Minx P."/>
            <person name="Tomlinson C."/>
            <person name="Mitreva M."/>
            <person name="Nelson J."/>
            <person name="Hou S."/>
            <person name="Wollam A."/>
            <person name="Pepin K.H."/>
            <person name="Johnson M."/>
            <person name="Bhonagiri V."/>
            <person name="Nash W.E."/>
            <person name="Warren W."/>
            <person name="Chinwalla A."/>
            <person name="Mardis E.R."/>
            <person name="Wilson R.K."/>
        </authorList>
    </citation>
    <scope>NUCLEOTIDE SEQUENCE [LARGE SCALE GENOMIC DNA]</scope>
    <source>
        <strain evidence="1">DSM 15176</strain>
    </source>
</reference>
<dbReference type="EMBL" id="ACBY02000023">
    <property type="protein sequence ID" value="EFB76061.1"/>
    <property type="molecule type" value="Genomic_DNA"/>
</dbReference>
<dbReference type="AlphaFoldDB" id="D1PNC6"/>
<evidence type="ECO:0000313" key="2">
    <source>
        <dbReference type="Proteomes" id="UP000003438"/>
    </source>
</evidence>
<gene>
    <name evidence="1" type="ORF">SUBVAR_05847</name>
</gene>
<name>D1PNC6_9FIRM</name>